<dbReference type="Proteomes" id="UP001175227">
    <property type="component" value="Unassembled WGS sequence"/>
</dbReference>
<protein>
    <submittedName>
        <fullName evidence="1">Uncharacterized protein</fullName>
    </submittedName>
</protein>
<keyword evidence="2" id="KW-1185">Reference proteome</keyword>
<dbReference type="EMBL" id="JAUEPR010000100">
    <property type="protein sequence ID" value="KAK0464146.1"/>
    <property type="molecule type" value="Genomic_DNA"/>
</dbReference>
<name>A0AA39NEF9_9AGAR</name>
<organism evidence="1 2">
    <name type="scientific">Armillaria novae-zelandiae</name>
    <dbReference type="NCBI Taxonomy" id="153914"/>
    <lineage>
        <taxon>Eukaryota</taxon>
        <taxon>Fungi</taxon>
        <taxon>Dikarya</taxon>
        <taxon>Basidiomycota</taxon>
        <taxon>Agaricomycotina</taxon>
        <taxon>Agaricomycetes</taxon>
        <taxon>Agaricomycetidae</taxon>
        <taxon>Agaricales</taxon>
        <taxon>Marasmiineae</taxon>
        <taxon>Physalacriaceae</taxon>
        <taxon>Armillaria</taxon>
    </lineage>
</organism>
<reference evidence="1" key="1">
    <citation type="submission" date="2023-06" db="EMBL/GenBank/DDBJ databases">
        <authorList>
            <consortium name="Lawrence Berkeley National Laboratory"/>
            <person name="Ahrendt S."/>
            <person name="Sahu N."/>
            <person name="Indic B."/>
            <person name="Wong-Bajracharya J."/>
            <person name="Merenyi Z."/>
            <person name="Ke H.-M."/>
            <person name="Monk M."/>
            <person name="Kocsube S."/>
            <person name="Drula E."/>
            <person name="Lipzen A."/>
            <person name="Balint B."/>
            <person name="Henrissat B."/>
            <person name="Andreopoulos B."/>
            <person name="Martin F.M."/>
            <person name="Harder C.B."/>
            <person name="Rigling D."/>
            <person name="Ford K.L."/>
            <person name="Foster G.D."/>
            <person name="Pangilinan J."/>
            <person name="Papanicolaou A."/>
            <person name="Barry K."/>
            <person name="LaButti K."/>
            <person name="Viragh M."/>
            <person name="Koriabine M."/>
            <person name="Yan M."/>
            <person name="Riley R."/>
            <person name="Champramary S."/>
            <person name="Plett K.L."/>
            <person name="Tsai I.J."/>
            <person name="Slot J."/>
            <person name="Sipos G."/>
            <person name="Plett J."/>
            <person name="Nagy L.G."/>
            <person name="Grigoriev I.V."/>
        </authorList>
    </citation>
    <scope>NUCLEOTIDE SEQUENCE</scope>
    <source>
        <strain evidence="1">ICMP 16352</strain>
    </source>
</reference>
<dbReference type="AlphaFoldDB" id="A0AA39NEF9"/>
<accession>A0AA39NEF9</accession>
<sequence length="129" mass="14790">MKALNSMSAPKYRSEVLGSDIVTYIINEYRKAARLLGGLSDEWAPIQFMIRTSPAWEIINDILGDLPIIYCALVYVLYPERGQVNSACAWCVRCVCLRFSQDRMRSFAFILLRVCRYFCVKLYTNASPS</sequence>
<evidence type="ECO:0000313" key="2">
    <source>
        <dbReference type="Proteomes" id="UP001175227"/>
    </source>
</evidence>
<evidence type="ECO:0000313" key="1">
    <source>
        <dbReference type="EMBL" id="KAK0464146.1"/>
    </source>
</evidence>
<proteinExistence type="predicted"/>
<comment type="caution">
    <text evidence="1">The sequence shown here is derived from an EMBL/GenBank/DDBJ whole genome shotgun (WGS) entry which is preliminary data.</text>
</comment>
<gene>
    <name evidence="1" type="ORF">IW261DRAFT_132013</name>
</gene>